<evidence type="ECO:0000259" key="12">
    <source>
        <dbReference type="SMART" id="SM00955"/>
    </source>
</evidence>
<dbReference type="RefSeq" id="XP_065668726.1">
    <property type="nucleotide sequence ID" value="XM_065812654.1"/>
</dbReference>
<evidence type="ECO:0000256" key="9">
    <source>
        <dbReference type="ARBA" id="ARBA00023242"/>
    </source>
</evidence>
<dbReference type="Gene3D" id="3.40.50.1010">
    <property type="entry name" value="5'-nuclease"/>
    <property type="match status" value="1"/>
</dbReference>
<dbReference type="PANTHER" id="PTHR23355:SF35">
    <property type="entry name" value="EXOSOME COMPLEX EXONUCLEASE RRP44"/>
    <property type="match status" value="1"/>
</dbReference>
<dbReference type="Gene3D" id="2.40.50.700">
    <property type="match status" value="1"/>
</dbReference>
<accession>A0ABM4D387</accession>
<comment type="subcellular location">
    <subcellularLocation>
        <location evidence="1">Nucleus</location>
    </subcellularLocation>
</comment>
<keyword evidence="6" id="KW-0271">Exosome</keyword>
<name>A0ABM4D387_HYDVU</name>
<sequence>MQKSKIFVKKTRKGGIIKIVREHYLRDDIWCGSEGCTQCENETPVLSSNPEMPSTLCDYPHYLILDTNVVLHQMDVIQDDVFKNIILLQTVLQEVKHQSYTAYKRIREVIAMKQKCAYVFSNEHHIKTFTSRQKGETANDYNDRCIRVATSYLGKHIGSNANKGNEIKVVLLTNDKLNQQKAHQEGINAFTVDEYVKNLNGHSYLIDKLAKTVYLEKNEGNAIFPEHLPLSDIQNGVKSGKYLQGTFFASRENYMEATVRVPGRENEIFLQGLKNLNRAIQDDIVAVEMLPENEWVSPSSLILEEKDEELDEEVQDKKIEDELKKQVKKHIKETGKVVGIIKRNWRPYCGMLSPNGNIKGLKHMFIAANRQIPRIMIESRQGELLQQKKIIVSIDCWPRNSRYPLGHYVRDLGESGNKATEKEVLLLEHDVPHQPFSQHVLDDLPKLPWCITEQDYLARHDLRELNICSIDPPGCTDIDDALHWRPLENGNFECGVHIADVSHFVKPGTHLDEEAKQRGTTVYLVDQRIDMIPELLSSDLCSLHEKEERFAFSCIWEMTPDAEIVNVNFAKSVICSKAALTYAEAQMIIDDNTRVDPIAISVRNLNELAKKLKAKRIEFGALTLASPEVRFHIDSETHDPIDMQKKELRDTNSLVEEFMLLANISVAKKLYEHFPQHSVLRKHPTPSAAMFETLIKSAASLNVPIDISSGKSLQNSLDAAIFEDDPYKNIMLRILSTRSMTQALYFCSGTEKFSDYQHYGLATPIYTHFTSPIRRYPDIMVHRLLGVACGAYQSSSDLLNKTSVQSITSHMNHRHKMAQYAARASINLHTQIYFKNRICDEIGYVLFVRKNALQILIPKYGLEGTVYLSSNKDAESPFRFDEESLSQTFGNVTIKVFDKVIVQVSIEKKTIQTSEMKLKLVRPEIPGLSVPAVGVKKVSNDEPVIKKSRVSED</sequence>
<protein>
    <submittedName>
        <fullName evidence="14">Exosome complex exonuclease RRP44 isoform X2</fullName>
    </submittedName>
</protein>
<dbReference type="Pfam" id="PF00773">
    <property type="entry name" value="RNB"/>
    <property type="match status" value="1"/>
</dbReference>
<dbReference type="Gene3D" id="2.40.50.140">
    <property type="entry name" value="Nucleic acid-binding proteins"/>
    <property type="match status" value="1"/>
</dbReference>
<dbReference type="PROSITE" id="PS01175">
    <property type="entry name" value="RIBONUCLEASE_II"/>
    <property type="match status" value="1"/>
</dbReference>
<keyword evidence="8" id="KW-0694">RNA-binding</keyword>
<dbReference type="CDD" id="cd09862">
    <property type="entry name" value="PIN_Rrp44-like"/>
    <property type="match status" value="1"/>
</dbReference>
<keyword evidence="7 14" id="KW-0269">Exonuclease</keyword>
<evidence type="ECO:0000256" key="4">
    <source>
        <dbReference type="ARBA" id="ARBA00022722"/>
    </source>
</evidence>
<evidence type="ECO:0000313" key="13">
    <source>
        <dbReference type="Proteomes" id="UP001652625"/>
    </source>
</evidence>
<dbReference type="Gene3D" id="2.40.50.690">
    <property type="match status" value="1"/>
</dbReference>
<evidence type="ECO:0000259" key="11">
    <source>
        <dbReference type="SMART" id="SM00670"/>
    </source>
</evidence>
<dbReference type="PANTHER" id="PTHR23355">
    <property type="entry name" value="RIBONUCLEASE"/>
    <property type="match status" value="1"/>
</dbReference>
<dbReference type="SMART" id="SM00955">
    <property type="entry name" value="RNB"/>
    <property type="match status" value="1"/>
</dbReference>
<keyword evidence="4" id="KW-0540">Nuclease</keyword>
<proteinExistence type="inferred from homology"/>
<evidence type="ECO:0000256" key="8">
    <source>
        <dbReference type="ARBA" id="ARBA00022884"/>
    </source>
</evidence>
<feature type="domain" description="PIN" evidence="11">
    <location>
        <begin position="61"/>
        <end position="180"/>
    </location>
</feature>
<reference evidence="14" key="1">
    <citation type="submission" date="2025-08" db="UniProtKB">
        <authorList>
            <consortium name="RefSeq"/>
        </authorList>
    </citation>
    <scope>IDENTIFICATION</scope>
</reference>
<evidence type="ECO:0000256" key="5">
    <source>
        <dbReference type="ARBA" id="ARBA00022801"/>
    </source>
</evidence>
<comment type="similarity">
    <text evidence="2 10">Belongs to the RNR ribonuclease family.</text>
</comment>
<evidence type="ECO:0000256" key="6">
    <source>
        <dbReference type="ARBA" id="ARBA00022835"/>
    </source>
</evidence>
<dbReference type="Pfam" id="PF13638">
    <property type="entry name" value="PIN_4"/>
    <property type="match status" value="1"/>
</dbReference>
<keyword evidence="5" id="KW-0378">Hydrolase</keyword>
<dbReference type="SMART" id="SM00670">
    <property type="entry name" value="PINc"/>
    <property type="match status" value="1"/>
</dbReference>
<feature type="domain" description="RNB" evidence="12">
    <location>
        <begin position="459"/>
        <end position="791"/>
    </location>
</feature>
<evidence type="ECO:0000256" key="2">
    <source>
        <dbReference type="ARBA" id="ARBA00005785"/>
    </source>
</evidence>
<evidence type="ECO:0000256" key="1">
    <source>
        <dbReference type="ARBA" id="ARBA00004123"/>
    </source>
</evidence>
<keyword evidence="9" id="KW-0539">Nucleus</keyword>
<evidence type="ECO:0000313" key="14">
    <source>
        <dbReference type="RefSeq" id="XP_065668726.1"/>
    </source>
</evidence>
<dbReference type="InterPro" id="IPR041505">
    <property type="entry name" value="Dis3_CSD2"/>
</dbReference>
<dbReference type="InterPro" id="IPR033770">
    <property type="entry name" value="RRP44_S1"/>
</dbReference>
<dbReference type="Pfam" id="PF17216">
    <property type="entry name" value="Rrp44_CSD1"/>
    <property type="match status" value="1"/>
</dbReference>
<dbReference type="InterPro" id="IPR002716">
    <property type="entry name" value="PIN_dom"/>
</dbReference>
<dbReference type="InterPro" id="IPR029060">
    <property type="entry name" value="PIN-like_dom_sf"/>
</dbReference>
<evidence type="ECO:0000256" key="7">
    <source>
        <dbReference type="ARBA" id="ARBA00022839"/>
    </source>
</evidence>
<dbReference type="Proteomes" id="UP001652625">
    <property type="component" value="Chromosome 12"/>
</dbReference>
<keyword evidence="3" id="KW-0698">rRNA processing</keyword>
<evidence type="ECO:0000256" key="10">
    <source>
        <dbReference type="RuleBase" id="RU003901"/>
    </source>
</evidence>
<dbReference type="InterPro" id="IPR033771">
    <property type="entry name" value="Rrp44_CSD1"/>
</dbReference>
<evidence type="ECO:0000256" key="3">
    <source>
        <dbReference type="ARBA" id="ARBA00022552"/>
    </source>
</evidence>
<dbReference type="SUPFAM" id="SSF88723">
    <property type="entry name" value="PIN domain-like"/>
    <property type="match status" value="1"/>
</dbReference>
<gene>
    <name evidence="14" type="primary">LOC100215214</name>
</gene>
<dbReference type="Pfam" id="PF17849">
    <property type="entry name" value="OB_Dis3"/>
    <property type="match status" value="1"/>
</dbReference>
<dbReference type="InterPro" id="IPR001900">
    <property type="entry name" value="RNase_II/R"/>
</dbReference>
<dbReference type="GeneID" id="100215214"/>
<keyword evidence="13" id="KW-1185">Reference proteome</keyword>
<dbReference type="InterPro" id="IPR022966">
    <property type="entry name" value="RNase_II/R_CS"/>
</dbReference>
<dbReference type="SUPFAM" id="SSF50249">
    <property type="entry name" value="Nucleic acid-binding proteins"/>
    <property type="match status" value="3"/>
</dbReference>
<organism evidence="13 14">
    <name type="scientific">Hydra vulgaris</name>
    <name type="common">Hydra</name>
    <name type="synonym">Hydra attenuata</name>
    <dbReference type="NCBI Taxonomy" id="6087"/>
    <lineage>
        <taxon>Eukaryota</taxon>
        <taxon>Metazoa</taxon>
        <taxon>Cnidaria</taxon>
        <taxon>Hydrozoa</taxon>
        <taxon>Hydroidolina</taxon>
        <taxon>Anthoathecata</taxon>
        <taxon>Aplanulata</taxon>
        <taxon>Hydridae</taxon>
        <taxon>Hydra</taxon>
    </lineage>
</organism>
<dbReference type="InterPro" id="IPR012340">
    <property type="entry name" value="NA-bd_OB-fold"/>
</dbReference>
<dbReference type="InterPro" id="IPR050180">
    <property type="entry name" value="RNR_Ribonuclease"/>
</dbReference>
<dbReference type="GO" id="GO:0004527">
    <property type="term" value="F:exonuclease activity"/>
    <property type="evidence" value="ECO:0007669"/>
    <property type="project" value="UniProtKB-KW"/>
</dbReference>
<dbReference type="Pfam" id="PF17215">
    <property type="entry name" value="Rrp44_S1"/>
    <property type="match status" value="1"/>
</dbReference>